<sequence>MLKGHSAVGETINIEPSLTQALLQIDTYYRFVFSNQMSHGGGSRSDDGAEFALNRSRQPEADRNVILASA</sequence>
<geneLocation type="plasmid" evidence="2"/>
<dbReference type="Proteomes" id="UP000026913">
    <property type="component" value="Plasmid unnamed"/>
</dbReference>
<keyword evidence="1" id="KW-0614">Plasmid</keyword>
<dbReference type="HOGENOM" id="CLU_2754810_0_0_6"/>
<evidence type="ECO:0000313" key="2">
    <source>
        <dbReference type="Proteomes" id="UP000026913"/>
    </source>
</evidence>
<dbReference type="KEGG" id="pman:OU5_P0160"/>
<gene>
    <name evidence="1" type="ORF">OU5_P0160</name>
</gene>
<name>A0A024EKT8_9PSED</name>
<dbReference type="AlphaFoldDB" id="A0A024EKT8"/>
<dbReference type="EMBL" id="CP005961">
    <property type="protein sequence ID" value="AHZ73412.1"/>
    <property type="molecule type" value="Genomic_DNA"/>
</dbReference>
<protein>
    <submittedName>
        <fullName evidence="1">Uncharacterized protein</fullName>
    </submittedName>
</protein>
<proteinExistence type="predicted"/>
<reference evidence="1 2" key="1">
    <citation type="journal article" date="2012" name="J. Bacteriol.">
        <title>Genome sequence of cold-adapted Pseudomonas mandelii strain JR-1.</title>
        <authorList>
            <person name="Jang S.H."/>
            <person name="Kim J."/>
            <person name="Kim J."/>
            <person name="Hong S."/>
            <person name="Lee C."/>
        </authorList>
    </citation>
    <scope>NUCLEOTIDE SEQUENCE [LARGE SCALE GENOMIC DNA]</scope>
    <source>
        <strain evidence="1 2">JR-1</strain>
        <plasmid evidence="2">Plasmid</plasmid>
    </source>
</reference>
<evidence type="ECO:0000313" key="1">
    <source>
        <dbReference type="EMBL" id="AHZ73412.1"/>
    </source>
</evidence>
<accession>A0A024EKT8</accession>
<organism evidence="1 2">
    <name type="scientific">Pseudomonas mandelii JR-1</name>
    <dbReference type="NCBI Taxonomy" id="1147786"/>
    <lineage>
        <taxon>Bacteria</taxon>
        <taxon>Pseudomonadati</taxon>
        <taxon>Pseudomonadota</taxon>
        <taxon>Gammaproteobacteria</taxon>
        <taxon>Pseudomonadales</taxon>
        <taxon>Pseudomonadaceae</taxon>
        <taxon>Pseudomonas</taxon>
    </lineage>
</organism>